<dbReference type="AlphaFoldDB" id="A0A1G6HL20"/>
<gene>
    <name evidence="1" type="ORF">GA0111570_110112</name>
</gene>
<dbReference type="STRING" id="1577474.GA0111570_110112"/>
<dbReference type="Proteomes" id="UP000199086">
    <property type="component" value="Unassembled WGS sequence"/>
</dbReference>
<accession>A0A1G6HL20</accession>
<protein>
    <recommendedName>
        <fullName evidence="3">Secreted protein</fullName>
    </recommendedName>
</protein>
<sequence>MRQTGRNALWFLVGATVAAVAVVAGRRMIAISKDTPALERVSEFIDDVRRAAAEREAEIRDTLNMPEEGDE</sequence>
<proteinExistence type="predicted"/>
<evidence type="ECO:0000313" key="1">
    <source>
        <dbReference type="EMBL" id="SDB94146.1"/>
    </source>
</evidence>
<name>A0A1G6HL20_9ACTN</name>
<reference evidence="1 2" key="1">
    <citation type="submission" date="2016-06" db="EMBL/GenBank/DDBJ databases">
        <authorList>
            <person name="Olsen C.W."/>
            <person name="Carey S."/>
            <person name="Hinshaw L."/>
            <person name="Karasin A.I."/>
        </authorList>
    </citation>
    <scope>NUCLEOTIDE SEQUENCE [LARGE SCALE GENOMIC DNA]</scope>
    <source>
        <strain evidence="1 2">LZ-22</strain>
    </source>
</reference>
<organism evidence="1 2">
    <name type="scientific">Raineyella antarctica</name>
    <dbReference type="NCBI Taxonomy" id="1577474"/>
    <lineage>
        <taxon>Bacteria</taxon>
        <taxon>Bacillati</taxon>
        <taxon>Actinomycetota</taxon>
        <taxon>Actinomycetes</taxon>
        <taxon>Propionibacteriales</taxon>
        <taxon>Propionibacteriaceae</taxon>
        <taxon>Raineyella</taxon>
    </lineage>
</organism>
<dbReference type="RefSeq" id="WP_092612539.1">
    <property type="nucleotide sequence ID" value="NZ_FMYF01000010.1"/>
</dbReference>
<evidence type="ECO:0000313" key="2">
    <source>
        <dbReference type="Proteomes" id="UP000199086"/>
    </source>
</evidence>
<dbReference type="EMBL" id="FMYF01000010">
    <property type="protein sequence ID" value="SDB94146.1"/>
    <property type="molecule type" value="Genomic_DNA"/>
</dbReference>
<keyword evidence="2" id="KW-1185">Reference proteome</keyword>
<evidence type="ECO:0008006" key="3">
    <source>
        <dbReference type="Google" id="ProtNLM"/>
    </source>
</evidence>